<name>A0A371EGZ3_MUCPR</name>
<comment type="caution">
    <text evidence="2">The sequence shown here is derived from an EMBL/GenBank/DDBJ whole genome shotgun (WGS) entry which is preliminary data.</text>
</comment>
<dbReference type="OrthoDB" id="1436818at2759"/>
<dbReference type="AlphaFoldDB" id="A0A371EGZ3"/>
<dbReference type="Pfam" id="PF07727">
    <property type="entry name" value="RVT_2"/>
    <property type="match status" value="1"/>
</dbReference>
<gene>
    <name evidence="2" type="ORF">CR513_56033</name>
</gene>
<dbReference type="EMBL" id="QJKJ01013973">
    <property type="protein sequence ID" value="RDX65318.1"/>
    <property type="molecule type" value="Genomic_DNA"/>
</dbReference>
<dbReference type="InterPro" id="IPR013103">
    <property type="entry name" value="RVT_2"/>
</dbReference>
<accession>A0A371EGZ3</accession>
<keyword evidence="3" id="KW-1185">Reference proteome</keyword>
<evidence type="ECO:0000313" key="3">
    <source>
        <dbReference type="Proteomes" id="UP000257109"/>
    </source>
</evidence>
<dbReference type="PANTHER" id="PTHR11439:SF467">
    <property type="entry name" value="INTEGRASE CATALYTIC DOMAIN-CONTAINING PROTEIN"/>
    <property type="match status" value="1"/>
</dbReference>
<feature type="domain" description="Reverse transcriptase Ty1/copia-type" evidence="1">
    <location>
        <begin position="11"/>
        <end position="72"/>
    </location>
</feature>
<evidence type="ECO:0000259" key="1">
    <source>
        <dbReference type="Pfam" id="PF07727"/>
    </source>
</evidence>
<feature type="non-terminal residue" evidence="2">
    <location>
        <position position="1"/>
    </location>
</feature>
<dbReference type="PANTHER" id="PTHR11439">
    <property type="entry name" value="GAG-POL-RELATED RETROTRANSPOSON"/>
    <property type="match status" value="1"/>
</dbReference>
<protein>
    <recommendedName>
        <fullName evidence="1">Reverse transcriptase Ty1/copia-type domain-containing protein</fullName>
    </recommendedName>
</protein>
<proteinExistence type="predicted"/>
<evidence type="ECO:0000313" key="2">
    <source>
        <dbReference type="EMBL" id="RDX65318.1"/>
    </source>
</evidence>
<organism evidence="2 3">
    <name type="scientific">Mucuna pruriens</name>
    <name type="common">Velvet bean</name>
    <name type="synonym">Dolichos pruriens</name>
    <dbReference type="NCBI Taxonomy" id="157652"/>
    <lineage>
        <taxon>Eukaryota</taxon>
        <taxon>Viridiplantae</taxon>
        <taxon>Streptophyta</taxon>
        <taxon>Embryophyta</taxon>
        <taxon>Tracheophyta</taxon>
        <taxon>Spermatophyta</taxon>
        <taxon>Magnoliopsida</taxon>
        <taxon>eudicotyledons</taxon>
        <taxon>Gunneridae</taxon>
        <taxon>Pentapetalae</taxon>
        <taxon>rosids</taxon>
        <taxon>fabids</taxon>
        <taxon>Fabales</taxon>
        <taxon>Fabaceae</taxon>
        <taxon>Papilionoideae</taxon>
        <taxon>50 kb inversion clade</taxon>
        <taxon>NPAAA clade</taxon>
        <taxon>indigoferoid/millettioid clade</taxon>
        <taxon>Phaseoleae</taxon>
        <taxon>Mucuna</taxon>
    </lineage>
</organism>
<sequence>MTRGRLKRLQEEVKQLLSKNFNMKDIREASYAIDIKIHRERSQGILGLSQDTYINKVLKRFNMKDCSSSISSIMKGDKLNLSQCPKNDFDRELMKNIPYASAIGSLMYAQVCTILDIAYVVGVLGRYQSNPGVKHWKVANKVMRYLQGTNNCMLMYIKTNDLEVIAYFDSDYVGSLNLTTYILSSSEISSYNLI</sequence>
<reference evidence="2" key="1">
    <citation type="submission" date="2018-05" db="EMBL/GenBank/DDBJ databases">
        <title>Draft genome of Mucuna pruriens seed.</title>
        <authorList>
            <person name="Nnadi N.E."/>
            <person name="Vos R."/>
            <person name="Hasami M.H."/>
            <person name="Devisetty U.K."/>
            <person name="Aguiy J.C."/>
        </authorList>
    </citation>
    <scope>NUCLEOTIDE SEQUENCE [LARGE SCALE GENOMIC DNA]</scope>
    <source>
        <strain evidence="2">JCA_2017</strain>
    </source>
</reference>
<dbReference type="Proteomes" id="UP000257109">
    <property type="component" value="Unassembled WGS sequence"/>
</dbReference>